<dbReference type="PROSITE" id="PS50097">
    <property type="entry name" value="BTB"/>
    <property type="match status" value="2"/>
</dbReference>
<dbReference type="Pfam" id="PF00651">
    <property type="entry name" value="BTB"/>
    <property type="match status" value="2"/>
</dbReference>
<dbReference type="GO" id="GO:0005737">
    <property type="term" value="C:cytoplasm"/>
    <property type="evidence" value="ECO:0007669"/>
    <property type="project" value="TreeGrafter"/>
</dbReference>
<dbReference type="Gene3D" id="3.30.710.10">
    <property type="entry name" value="Potassium Channel Kv1.1, Chain A"/>
    <property type="match status" value="2"/>
</dbReference>
<evidence type="ECO:0000313" key="7">
    <source>
        <dbReference type="Proteomes" id="UP001358417"/>
    </source>
</evidence>
<dbReference type="Gene3D" id="1.25.40.20">
    <property type="entry name" value="Ankyrin repeat-containing domain"/>
    <property type="match status" value="1"/>
</dbReference>
<feature type="region of interest" description="Disordered" evidence="4">
    <location>
        <begin position="347"/>
        <end position="373"/>
    </location>
</feature>
<dbReference type="PANTHER" id="PTHR46231">
    <property type="entry name" value="ANKYRIN REPEAT AND BTB/POZ DOMAIN-CONTAINING PROTEIN 1"/>
    <property type="match status" value="1"/>
</dbReference>
<keyword evidence="1" id="KW-0677">Repeat</keyword>
<keyword evidence="7" id="KW-1185">Reference proteome</keyword>
<dbReference type="FunFam" id="1.25.40.20:FF:000248">
    <property type="entry name" value="Ankyrin repeat and BTB/POZ domain protein"/>
    <property type="match status" value="1"/>
</dbReference>
<feature type="domain" description="BTB" evidence="5">
    <location>
        <begin position="371"/>
        <end position="433"/>
    </location>
</feature>
<sequence length="692" mass="76692">MSVNGLLRKDQLERSLHDEKKLIEEGILKEDNPLDFSENFQRLCAASRRGDLKVCQEMIQEGVNINAKDQYDYTPLILASLCGHFETVQLLLESGALCERDTFQGERCLYNALNDKIRNLLLQYDYSKSTDPLQPLASHLVSLLTRDHPKTADITITTPTESFQLHKYILAARSPYFSSKFVSAPDTASWKLPPTIPPQAFGIALKHLYLGELPRDLGGGPGTGFTDSEILAGVDRISKHLEIQNLSQLILDNTDRRLARQRRQDEVERGRDQLASWFQNNVLRHAMETDTAKVNDIKWDRDNGIFADILLCADEDHEDDEDSAVKGTNQQSNTLLSTTSALGIPFETSTTSRNASRSPSRSRPQQSRSRKSKIYPVHKAQLLRSEYFTTMFESSFREAQSTPHLQIVNIDCSPTVLEIILTFLYTEKADFGLDVAVDVLFAADMLFLDKVKAKAAVVISSLANGNATGMSGGAISGNGVTNGSSSAHLDLDASNATATEDVIDIYEILRAAWLTRVQRLEEFAARYIAYRLEAYIDDPEFAELVQESAGRITARQETDSIELVDDIRYYLSERFRLRFEDVGIDEVMDEEAAVRDAMTATECQPLDHAATEGGAKPSALPNVHPNGNPESQQAQAEIENNAGSGVPILLQGGAVRTLDGELAGDEFAADAVNYQLLLGKIDALLERLKLDA</sequence>
<feature type="compositionally biased region" description="Low complexity" evidence="4">
    <location>
        <begin position="349"/>
        <end position="367"/>
    </location>
</feature>
<dbReference type="PANTHER" id="PTHR46231:SF1">
    <property type="entry name" value="ANKYRIN REPEAT AND BTB_POZ DOMAIN-CONTAINING PROTEIN 1"/>
    <property type="match status" value="1"/>
</dbReference>
<dbReference type="SUPFAM" id="SSF54695">
    <property type="entry name" value="POZ domain"/>
    <property type="match status" value="2"/>
</dbReference>
<evidence type="ECO:0000313" key="6">
    <source>
        <dbReference type="EMBL" id="KAK5064683.1"/>
    </source>
</evidence>
<dbReference type="InterPro" id="IPR044515">
    <property type="entry name" value="ABTB1"/>
</dbReference>
<dbReference type="PROSITE" id="PS50088">
    <property type="entry name" value="ANK_REPEAT"/>
    <property type="match status" value="1"/>
</dbReference>
<dbReference type="CDD" id="cd18186">
    <property type="entry name" value="BTB_POZ_ZBTB_KLHL-like"/>
    <property type="match status" value="1"/>
</dbReference>
<feature type="region of interest" description="Disordered" evidence="4">
    <location>
        <begin position="608"/>
        <end position="634"/>
    </location>
</feature>
<name>A0AAV9NUT6_9EURO</name>
<evidence type="ECO:0000259" key="5">
    <source>
        <dbReference type="PROSITE" id="PS50097"/>
    </source>
</evidence>
<dbReference type="RefSeq" id="XP_064712007.1">
    <property type="nucleotide sequence ID" value="XM_064844147.1"/>
</dbReference>
<dbReference type="SMART" id="SM00248">
    <property type="entry name" value="ANK"/>
    <property type="match status" value="2"/>
</dbReference>
<dbReference type="InterPro" id="IPR002110">
    <property type="entry name" value="Ankyrin_rpt"/>
</dbReference>
<comment type="caution">
    <text evidence="6">The sequence shown here is derived from an EMBL/GenBank/DDBJ whole genome shotgun (WGS) entry which is preliminary data.</text>
</comment>
<feature type="repeat" description="ANK" evidence="3">
    <location>
        <begin position="71"/>
        <end position="96"/>
    </location>
</feature>
<evidence type="ECO:0000256" key="2">
    <source>
        <dbReference type="ARBA" id="ARBA00023043"/>
    </source>
</evidence>
<dbReference type="SMART" id="SM00225">
    <property type="entry name" value="BTB"/>
    <property type="match status" value="2"/>
</dbReference>
<proteinExistence type="predicted"/>
<accession>A0AAV9NUT6</accession>
<dbReference type="CDD" id="cd18497">
    <property type="entry name" value="BACK_ABTB1_BPOZ"/>
    <property type="match status" value="1"/>
</dbReference>
<evidence type="ECO:0000256" key="1">
    <source>
        <dbReference type="ARBA" id="ARBA00022737"/>
    </source>
</evidence>
<protein>
    <recommendedName>
        <fullName evidence="5">BTB domain-containing protein</fullName>
    </recommendedName>
</protein>
<dbReference type="GO" id="GO:0000151">
    <property type="term" value="C:ubiquitin ligase complex"/>
    <property type="evidence" value="ECO:0007669"/>
    <property type="project" value="TreeGrafter"/>
</dbReference>
<dbReference type="InterPro" id="IPR011333">
    <property type="entry name" value="SKP1/BTB/POZ_sf"/>
</dbReference>
<dbReference type="InterPro" id="IPR036770">
    <property type="entry name" value="Ankyrin_rpt-contain_sf"/>
</dbReference>
<evidence type="ECO:0000256" key="3">
    <source>
        <dbReference type="PROSITE-ProRule" id="PRU00023"/>
    </source>
</evidence>
<gene>
    <name evidence="6" type="ORF">LTR84_000517</name>
</gene>
<dbReference type="SUPFAM" id="SSF48403">
    <property type="entry name" value="Ankyrin repeat"/>
    <property type="match status" value="1"/>
</dbReference>
<dbReference type="GeneID" id="89968739"/>
<keyword evidence="2 3" id="KW-0040">ANK repeat</keyword>
<dbReference type="EMBL" id="JAVRRD010000001">
    <property type="protein sequence ID" value="KAK5064683.1"/>
    <property type="molecule type" value="Genomic_DNA"/>
</dbReference>
<feature type="domain" description="BTB" evidence="5">
    <location>
        <begin position="152"/>
        <end position="217"/>
    </location>
</feature>
<organism evidence="6 7">
    <name type="scientific">Exophiala bonariae</name>
    <dbReference type="NCBI Taxonomy" id="1690606"/>
    <lineage>
        <taxon>Eukaryota</taxon>
        <taxon>Fungi</taxon>
        <taxon>Dikarya</taxon>
        <taxon>Ascomycota</taxon>
        <taxon>Pezizomycotina</taxon>
        <taxon>Eurotiomycetes</taxon>
        <taxon>Chaetothyriomycetidae</taxon>
        <taxon>Chaetothyriales</taxon>
        <taxon>Herpotrichiellaceae</taxon>
        <taxon>Exophiala</taxon>
    </lineage>
</organism>
<evidence type="ECO:0000256" key="4">
    <source>
        <dbReference type="SAM" id="MobiDB-lite"/>
    </source>
</evidence>
<dbReference type="AlphaFoldDB" id="A0AAV9NUT6"/>
<dbReference type="Proteomes" id="UP001358417">
    <property type="component" value="Unassembled WGS sequence"/>
</dbReference>
<dbReference type="InterPro" id="IPR000210">
    <property type="entry name" value="BTB/POZ_dom"/>
</dbReference>
<dbReference type="PROSITE" id="PS50297">
    <property type="entry name" value="ANK_REP_REGION"/>
    <property type="match status" value="1"/>
</dbReference>
<reference evidence="6 7" key="1">
    <citation type="submission" date="2023-08" db="EMBL/GenBank/DDBJ databases">
        <title>Black Yeasts Isolated from many extreme environments.</title>
        <authorList>
            <person name="Coleine C."/>
            <person name="Stajich J.E."/>
            <person name="Selbmann L."/>
        </authorList>
    </citation>
    <scope>NUCLEOTIDE SEQUENCE [LARGE SCALE GENOMIC DNA]</scope>
    <source>
        <strain evidence="6 7">CCFEE 5792</strain>
    </source>
</reference>
<dbReference type="Pfam" id="PF12796">
    <property type="entry name" value="Ank_2"/>
    <property type="match status" value="1"/>
</dbReference>